<dbReference type="KEGG" id="gsn:YC6258_04933"/>
<reference evidence="2 3" key="1">
    <citation type="submission" date="2014-01" db="EMBL/GenBank/DDBJ databases">
        <title>Full genme sequencing of cellulolytic bacterium Gynuella sunshinyii YC6258T gen. nov., sp. nov.</title>
        <authorList>
            <person name="Khan H."/>
            <person name="Chung E.J."/>
            <person name="Chung Y.R."/>
        </authorList>
    </citation>
    <scope>NUCLEOTIDE SEQUENCE [LARGE SCALE GENOMIC DNA]</scope>
    <source>
        <strain evidence="2 3">YC6258</strain>
    </source>
</reference>
<dbReference type="RefSeq" id="WP_044618848.1">
    <property type="nucleotide sequence ID" value="NZ_CP007142.1"/>
</dbReference>
<dbReference type="CDD" id="cd10911">
    <property type="entry name" value="PIN_LabA"/>
    <property type="match status" value="1"/>
</dbReference>
<gene>
    <name evidence="2" type="ORF">YC6258_04933</name>
</gene>
<sequence length="165" mass="18993">MNNNKTNNRIAVFVDVQNIYYTVKHTYHCHFDYHKFWSDISSQGVIVKAVAYASDRNCPKQIAFQSILRNIGFEVKLRPYIQRRDGSTKADWDVGITIDIIDFADQVDTIILASGDGDFQLLANYVRERFNKDFNVYGVPSLTAHTLVEAASNYHPISEQYLLKH</sequence>
<dbReference type="InterPro" id="IPR047140">
    <property type="entry name" value="LabA"/>
</dbReference>
<dbReference type="STRING" id="1445510.YC6258_04933"/>
<feature type="domain" description="NYN" evidence="1">
    <location>
        <begin position="9"/>
        <end position="157"/>
    </location>
</feature>
<keyword evidence="3" id="KW-1185">Reference proteome</keyword>
<dbReference type="AlphaFoldDB" id="A0A0C5VC88"/>
<dbReference type="PATRIC" id="fig|1445510.3.peg.4894"/>
<name>A0A0C5VC88_9GAMM</name>
<protein>
    <recommendedName>
        <fullName evidence="1">NYN domain-containing protein</fullName>
    </recommendedName>
</protein>
<evidence type="ECO:0000313" key="2">
    <source>
        <dbReference type="EMBL" id="AJQ96965.1"/>
    </source>
</evidence>
<proteinExistence type="predicted"/>
<dbReference type="EMBL" id="CP007142">
    <property type="protein sequence ID" value="AJQ96965.1"/>
    <property type="molecule type" value="Genomic_DNA"/>
</dbReference>
<dbReference type="HOGENOM" id="CLU_092340_3_1_6"/>
<dbReference type="PANTHER" id="PTHR35458">
    <property type="entry name" value="SLR0755 PROTEIN"/>
    <property type="match status" value="1"/>
</dbReference>
<dbReference type="Pfam" id="PF01936">
    <property type="entry name" value="NYN"/>
    <property type="match status" value="1"/>
</dbReference>
<evidence type="ECO:0000313" key="3">
    <source>
        <dbReference type="Proteomes" id="UP000032266"/>
    </source>
</evidence>
<accession>A0A0C5VC88</accession>
<evidence type="ECO:0000259" key="1">
    <source>
        <dbReference type="Pfam" id="PF01936"/>
    </source>
</evidence>
<dbReference type="OrthoDB" id="9794137at2"/>
<dbReference type="Gene3D" id="3.40.50.1010">
    <property type="entry name" value="5'-nuclease"/>
    <property type="match status" value="1"/>
</dbReference>
<organism evidence="2 3">
    <name type="scientific">Gynuella sunshinyii YC6258</name>
    <dbReference type="NCBI Taxonomy" id="1445510"/>
    <lineage>
        <taxon>Bacteria</taxon>
        <taxon>Pseudomonadati</taxon>
        <taxon>Pseudomonadota</taxon>
        <taxon>Gammaproteobacteria</taxon>
        <taxon>Oceanospirillales</taxon>
        <taxon>Saccharospirillaceae</taxon>
        <taxon>Gynuella</taxon>
    </lineage>
</organism>
<dbReference type="GO" id="GO:0004540">
    <property type="term" value="F:RNA nuclease activity"/>
    <property type="evidence" value="ECO:0007669"/>
    <property type="project" value="InterPro"/>
</dbReference>
<dbReference type="InterPro" id="IPR021139">
    <property type="entry name" value="NYN"/>
</dbReference>
<dbReference type="PANTHER" id="PTHR35458:SF8">
    <property type="entry name" value="SLR0650 PROTEIN"/>
    <property type="match status" value="1"/>
</dbReference>
<dbReference type="Proteomes" id="UP000032266">
    <property type="component" value="Chromosome"/>
</dbReference>